<feature type="transmembrane region" description="Helical" evidence="6">
    <location>
        <begin position="59"/>
        <end position="79"/>
    </location>
</feature>
<dbReference type="PANTHER" id="PTHR42920">
    <property type="entry name" value="OS03G0707200 PROTEIN-RELATED"/>
    <property type="match status" value="1"/>
</dbReference>
<sequence length="287" mass="30900">MIYQILSLLIWGSSFIAAKYTYEMLDAALMVEARLLIAALMVLPSCYRHFGKIPRREWKPLLCIAFINYVVVLLLQFIGLKYTSAASAITMVGLEPLLVVFVGHFVFNDKAKIYHWICGAAAFSGIGMMVLGGAEEGGAVDWFGCLLILLAGFGFAGVIRPSQQMIARIGAPAFTSASMAAAAVLCLPFSLVLAQSYEVHWSWGGVLSVLYLGVGCSWLAYLLWNKGMNKVPANVSGLLISLEPVVGVIMAVWILGEHLSAVSALGVFIVIAATFVAGWLSNRGKNA</sequence>
<feature type="transmembrane region" description="Helical" evidence="6">
    <location>
        <begin position="27"/>
        <end position="47"/>
    </location>
</feature>
<name>A0A0C1GVG0_9NEIS</name>
<evidence type="ECO:0000313" key="10">
    <source>
        <dbReference type="Proteomes" id="UP000031390"/>
    </source>
</evidence>
<feature type="transmembrane region" description="Helical" evidence="6">
    <location>
        <begin position="200"/>
        <end position="223"/>
    </location>
</feature>
<gene>
    <name evidence="8" type="ORF">MCC93_07610</name>
    <name evidence="9" type="ORF">MON37_01635</name>
</gene>
<organism evidence="8 10">
    <name type="scientific">Morococcus cerebrosus</name>
    <dbReference type="NCBI Taxonomy" id="1056807"/>
    <lineage>
        <taxon>Bacteria</taxon>
        <taxon>Pseudomonadati</taxon>
        <taxon>Pseudomonadota</taxon>
        <taxon>Betaproteobacteria</taxon>
        <taxon>Neisseriales</taxon>
        <taxon>Neisseriaceae</taxon>
        <taxon>Morococcus</taxon>
    </lineage>
</organism>
<dbReference type="InterPro" id="IPR000620">
    <property type="entry name" value="EamA_dom"/>
</dbReference>
<comment type="subcellular location">
    <subcellularLocation>
        <location evidence="1">Cell membrane</location>
        <topology evidence="1">Multi-pass membrane protein</topology>
    </subcellularLocation>
</comment>
<keyword evidence="3 6" id="KW-0812">Transmembrane</keyword>
<reference evidence="8 10" key="1">
    <citation type="submission" date="2014-12" db="EMBL/GenBank/DDBJ databases">
        <title>Genome sequence of Morococcus cerebrosus.</title>
        <authorList>
            <person name="Shin S.-K."/>
            <person name="Yi H."/>
        </authorList>
    </citation>
    <scope>NUCLEOTIDE SEQUENCE [LARGE SCALE GENOMIC DNA]</scope>
    <source>
        <strain evidence="8 10">CIP 81.93</strain>
    </source>
</reference>
<evidence type="ECO:0000313" key="8">
    <source>
        <dbReference type="EMBL" id="KIC10190.1"/>
    </source>
</evidence>
<dbReference type="Proteomes" id="UP000829504">
    <property type="component" value="Chromosome"/>
</dbReference>
<keyword evidence="11" id="KW-1185">Reference proteome</keyword>
<evidence type="ECO:0000256" key="6">
    <source>
        <dbReference type="SAM" id="Phobius"/>
    </source>
</evidence>
<evidence type="ECO:0000256" key="5">
    <source>
        <dbReference type="ARBA" id="ARBA00023136"/>
    </source>
</evidence>
<keyword evidence="5 6" id="KW-0472">Membrane</keyword>
<feature type="transmembrane region" description="Helical" evidence="6">
    <location>
        <begin position="171"/>
        <end position="194"/>
    </location>
</feature>
<dbReference type="PATRIC" id="fig|1056807.3.peg.733"/>
<dbReference type="RefSeq" id="WP_039406109.1">
    <property type="nucleotide sequence ID" value="NZ_CP094242.1"/>
</dbReference>
<feature type="transmembrane region" description="Helical" evidence="6">
    <location>
        <begin position="140"/>
        <end position="159"/>
    </location>
</feature>
<evidence type="ECO:0000313" key="11">
    <source>
        <dbReference type="Proteomes" id="UP000829504"/>
    </source>
</evidence>
<feature type="transmembrane region" description="Helical" evidence="6">
    <location>
        <begin position="235"/>
        <end position="255"/>
    </location>
</feature>
<feature type="domain" description="EamA" evidence="7">
    <location>
        <begin position="143"/>
        <end position="277"/>
    </location>
</feature>
<dbReference type="InterPro" id="IPR051258">
    <property type="entry name" value="Diverse_Substrate_Transporter"/>
</dbReference>
<dbReference type="PANTHER" id="PTHR42920:SF24">
    <property type="entry name" value="AROMATIC AMINO ACID EXPORTER YDDG"/>
    <property type="match status" value="1"/>
</dbReference>
<dbReference type="Proteomes" id="UP000031390">
    <property type="component" value="Unassembled WGS sequence"/>
</dbReference>
<dbReference type="InterPro" id="IPR037185">
    <property type="entry name" value="EmrE-like"/>
</dbReference>
<protein>
    <submittedName>
        <fullName evidence="9">EamA family transporter</fullName>
    </submittedName>
    <submittedName>
        <fullName evidence="8">Membrane protein</fullName>
    </submittedName>
</protein>
<evidence type="ECO:0000256" key="1">
    <source>
        <dbReference type="ARBA" id="ARBA00004651"/>
    </source>
</evidence>
<keyword evidence="2" id="KW-1003">Cell membrane</keyword>
<evidence type="ECO:0000259" key="7">
    <source>
        <dbReference type="Pfam" id="PF00892"/>
    </source>
</evidence>
<reference evidence="9 11" key="2">
    <citation type="submission" date="2022-03" db="EMBL/GenBank/DDBJ databases">
        <title>Genome sequencing of Morococcus cerebrosus.</title>
        <authorList>
            <person name="Baek M.-G."/>
            <person name="Yi H."/>
        </authorList>
    </citation>
    <scope>NUCLEOTIDE SEQUENCE [LARGE SCALE GENOMIC DNA]</scope>
    <source>
        <strain evidence="9 11">CIP 81.93</strain>
    </source>
</reference>
<dbReference type="EMBL" id="CP094242">
    <property type="protein sequence ID" value="UNV87670.1"/>
    <property type="molecule type" value="Genomic_DNA"/>
</dbReference>
<evidence type="ECO:0000256" key="4">
    <source>
        <dbReference type="ARBA" id="ARBA00022989"/>
    </source>
</evidence>
<accession>A0A0C1GVG0</accession>
<feature type="transmembrane region" description="Helical" evidence="6">
    <location>
        <begin position="85"/>
        <end position="107"/>
    </location>
</feature>
<dbReference type="SUPFAM" id="SSF103481">
    <property type="entry name" value="Multidrug resistance efflux transporter EmrE"/>
    <property type="match status" value="2"/>
</dbReference>
<feature type="domain" description="EamA" evidence="7">
    <location>
        <begin position="2"/>
        <end position="130"/>
    </location>
</feature>
<dbReference type="GO" id="GO:0005886">
    <property type="term" value="C:plasma membrane"/>
    <property type="evidence" value="ECO:0007669"/>
    <property type="project" value="UniProtKB-SubCell"/>
</dbReference>
<keyword evidence="4 6" id="KW-1133">Transmembrane helix</keyword>
<dbReference type="AlphaFoldDB" id="A0A0C1GVG0"/>
<proteinExistence type="predicted"/>
<dbReference type="Pfam" id="PF00892">
    <property type="entry name" value="EamA"/>
    <property type="match status" value="2"/>
</dbReference>
<evidence type="ECO:0000256" key="2">
    <source>
        <dbReference type="ARBA" id="ARBA00022475"/>
    </source>
</evidence>
<evidence type="ECO:0000313" key="9">
    <source>
        <dbReference type="EMBL" id="UNV87670.1"/>
    </source>
</evidence>
<dbReference type="EMBL" id="JUFZ01000030">
    <property type="protein sequence ID" value="KIC10190.1"/>
    <property type="molecule type" value="Genomic_DNA"/>
</dbReference>
<feature type="transmembrane region" description="Helical" evidence="6">
    <location>
        <begin position="261"/>
        <end position="280"/>
    </location>
</feature>
<feature type="transmembrane region" description="Helical" evidence="6">
    <location>
        <begin position="114"/>
        <end position="134"/>
    </location>
</feature>
<evidence type="ECO:0000256" key="3">
    <source>
        <dbReference type="ARBA" id="ARBA00022692"/>
    </source>
</evidence>